<protein>
    <recommendedName>
        <fullName evidence="2">alpha-L-rhamnosidase</fullName>
        <ecNumber evidence="2">3.2.1.40</ecNumber>
    </recommendedName>
</protein>
<dbReference type="Gene3D" id="2.60.120.260">
    <property type="entry name" value="Galactose-binding domain-like"/>
    <property type="match status" value="2"/>
</dbReference>
<dbReference type="Proteomes" id="UP000647339">
    <property type="component" value="Unassembled WGS sequence"/>
</dbReference>
<dbReference type="InterPro" id="IPR035396">
    <property type="entry name" value="Bac_rhamnosid6H"/>
</dbReference>
<dbReference type="Pfam" id="PF17390">
    <property type="entry name" value="Bac_rhamnosid_C"/>
    <property type="match status" value="1"/>
</dbReference>
<evidence type="ECO:0000259" key="7">
    <source>
        <dbReference type="Pfam" id="PF17390"/>
    </source>
</evidence>
<dbReference type="Gene3D" id="2.60.40.10">
    <property type="entry name" value="Immunoglobulins"/>
    <property type="match status" value="1"/>
</dbReference>
<reference evidence="9" key="1">
    <citation type="journal article" date="2019" name="Int. J. Syst. Evol. Microbiol.">
        <title>The Global Catalogue of Microorganisms (GCM) 10K type strain sequencing project: providing services to taxonomists for standard genome sequencing and annotation.</title>
        <authorList>
            <consortium name="The Broad Institute Genomics Platform"/>
            <consortium name="The Broad Institute Genome Sequencing Center for Infectious Disease"/>
            <person name="Wu L."/>
            <person name="Ma J."/>
        </authorList>
    </citation>
    <scope>NUCLEOTIDE SEQUENCE [LARGE SCALE GENOMIC DNA]</scope>
    <source>
        <strain evidence="9">CGMCC 1.15407</strain>
    </source>
</reference>
<proteinExistence type="predicted"/>
<feature type="domain" description="Alpha-L-rhamnosidase C-terminal" evidence="7">
    <location>
        <begin position="788"/>
        <end position="872"/>
    </location>
</feature>
<dbReference type="RefSeq" id="WP_222840285.1">
    <property type="nucleotide sequence ID" value="NZ_BMIU01000014.1"/>
</dbReference>
<dbReference type="Pfam" id="PF25788">
    <property type="entry name" value="Ig_Rha78A_N"/>
    <property type="match status" value="1"/>
</dbReference>
<evidence type="ECO:0000259" key="6">
    <source>
        <dbReference type="Pfam" id="PF17389"/>
    </source>
</evidence>
<sequence length="904" mass="102391">MPASSFAQLTVANLLCENRSNPVGIENLHPRFTWILAGEGRNQSQSAYEIQVSKSKDFSGDHLLWESGKIVSQQSVHIPYQGPALQTLERYHWKVRVWDENGTVSPWSQPAFWQNGMLEDDAWKAQWITIGYEEPSSRPAANMRHTFSLSKPVKKATAIITSQGLYHAFLNGAKIGNDYLTPGWTSYQKRLQYQVYDVTGQLHKGPNTLAATLGNGWFRGNLVWQGRNNFFGNELALLLQVVVEFEDGTTDIIGTDETWKSTKSAILSSEIYHGETVDARKQNPDWLTPNFDDSNWDGVETRDYGYDHLVATDNEPVRKQEVIRPDNIITTPEGDKVLDFGQNMVGFVTVDISGNSGDSLILEHSEVLDRDGNFYTTNLRAAKQRNQYILSGNQDHFEPHFTWQGFRYVRIRGNVTGYSLDNFKAIALYSDMGQTGDFYTSDTLINQLQHNIQWGQKGNFLDIPTDCPQRDERLGWTGDAQVFFRTAAFNMNVNSFFTKWMKDLAADQLDNGAVPHVIPNVLGENAAGSAGWADAATIIPWDMYLLYGDTKILDQQYESMRAWVDFIKAKSKNDLWNTGFHFGDWLFYRPDDDTDGRSAITDKYLIAQCFYAHSTQLLVNAAEVLEKPADQQLYSKLLSDIKAAFIKEYMTPNGRLVSGSQTAYVLALHFDMLPESLRQQAADRLADNVRNYDDHLTTGFLGTPYLCHVLSRYGHKDLAFTLLMQQTYPSWLYPVTQGATTIWERWDGQKPDGSFQNPGMNSFNHYAYGAIGDWMYRELAGINSSEKPGQVGYKKIILEPHWDLEYQSEKVSKQNKGQLISEVKASLKTYYGTIVSHWQKDPEGHYTYTITIPVNTSAEIHLPTEKVKESGHPLEKSNDIKVLKTNEKGMVVTLGSGSYTFSTE</sequence>
<dbReference type="InterPro" id="IPR016007">
    <property type="entry name" value="Alpha_rhamnosid"/>
</dbReference>
<feature type="domain" description="Alpha-L-rhamnosidase six-hairpin glycosidase" evidence="6">
    <location>
        <begin position="434"/>
        <end position="778"/>
    </location>
</feature>
<evidence type="ECO:0000256" key="3">
    <source>
        <dbReference type="ARBA" id="ARBA00022801"/>
    </source>
</evidence>
<dbReference type="Pfam" id="PF05592">
    <property type="entry name" value="Bac_rhamnosid"/>
    <property type="match status" value="1"/>
</dbReference>
<accession>A0ABQ1V4Q8</accession>
<dbReference type="PIRSF" id="PIRSF010631">
    <property type="entry name" value="A-rhamnsds"/>
    <property type="match status" value="1"/>
</dbReference>
<evidence type="ECO:0000259" key="4">
    <source>
        <dbReference type="Pfam" id="PF05592"/>
    </source>
</evidence>
<dbReference type="EMBL" id="BMIU01000014">
    <property type="protein sequence ID" value="GGF38124.1"/>
    <property type="molecule type" value="Genomic_DNA"/>
</dbReference>
<keyword evidence="3" id="KW-0378">Hydrolase</keyword>
<dbReference type="SUPFAM" id="SSF48208">
    <property type="entry name" value="Six-hairpin glycosidases"/>
    <property type="match status" value="1"/>
</dbReference>
<evidence type="ECO:0000313" key="8">
    <source>
        <dbReference type="EMBL" id="GGF38124.1"/>
    </source>
</evidence>
<dbReference type="EC" id="3.2.1.40" evidence="2"/>
<gene>
    <name evidence="8" type="primary">ramA</name>
    <name evidence="8" type="ORF">GCM10011339_28380</name>
</gene>
<feature type="domain" description="Bacterial alpha-L-rhamnosidase N-terminal" evidence="5">
    <location>
        <begin position="151"/>
        <end position="320"/>
    </location>
</feature>
<dbReference type="InterPro" id="IPR013737">
    <property type="entry name" value="Bac_rhamnosid_N"/>
</dbReference>
<dbReference type="Gene3D" id="1.50.10.10">
    <property type="match status" value="1"/>
</dbReference>
<name>A0ABQ1V4Q8_9BACT</name>
<evidence type="ECO:0000256" key="2">
    <source>
        <dbReference type="ARBA" id="ARBA00012652"/>
    </source>
</evidence>
<evidence type="ECO:0000259" key="5">
    <source>
        <dbReference type="Pfam" id="PF08531"/>
    </source>
</evidence>
<dbReference type="Pfam" id="PF08531">
    <property type="entry name" value="Bac_rhamnosid_N"/>
    <property type="match status" value="1"/>
</dbReference>
<dbReference type="InterPro" id="IPR012341">
    <property type="entry name" value="6hp_glycosidase-like_sf"/>
</dbReference>
<dbReference type="Gene3D" id="2.60.420.10">
    <property type="entry name" value="Maltose phosphorylase, domain 3"/>
    <property type="match status" value="1"/>
</dbReference>
<dbReference type="InterPro" id="IPR035398">
    <property type="entry name" value="Bac_rhamnosid_C"/>
</dbReference>
<dbReference type="InterPro" id="IPR013783">
    <property type="entry name" value="Ig-like_fold"/>
</dbReference>
<evidence type="ECO:0000256" key="1">
    <source>
        <dbReference type="ARBA" id="ARBA00001445"/>
    </source>
</evidence>
<evidence type="ECO:0000313" key="9">
    <source>
        <dbReference type="Proteomes" id="UP000647339"/>
    </source>
</evidence>
<dbReference type="InterPro" id="IPR008928">
    <property type="entry name" value="6-hairpin_glycosidase_sf"/>
</dbReference>
<dbReference type="PANTHER" id="PTHR33307:SF6">
    <property type="entry name" value="ALPHA-RHAMNOSIDASE (EUROFUNG)-RELATED"/>
    <property type="match status" value="1"/>
</dbReference>
<keyword evidence="9" id="KW-1185">Reference proteome</keyword>
<dbReference type="InterPro" id="IPR008902">
    <property type="entry name" value="Rhamnosid_concanavalin"/>
</dbReference>
<organism evidence="8 9">
    <name type="scientific">Echinicola rosea</name>
    <dbReference type="NCBI Taxonomy" id="1807691"/>
    <lineage>
        <taxon>Bacteria</taxon>
        <taxon>Pseudomonadati</taxon>
        <taxon>Bacteroidota</taxon>
        <taxon>Cytophagia</taxon>
        <taxon>Cytophagales</taxon>
        <taxon>Cyclobacteriaceae</taxon>
        <taxon>Echinicola</taxon>
    </lineage>
</organism>
<comment type="caution">
    <text evidence="8">The sequence shown here is derived from an EMBL/GenBank/DDBJ whole genome shotgun (WGS) entry which is preliminary data.</text>
</comment>
<comment type="catalytic activity">
    <reaction evidence="1">
        <text>Hydrolysis of terminal non-reducing alpha-L-rhamnose residues in alpha-L-rhamnosides.</text>
        <dbReference type="EC" id="3.2.1.40"/>
    </reaction>
</comment>
<dbReference type="Pfam" id="PF17389">
    <property type="entry name" value="Bac_rhamnosid6H"/>
    <property type="match status" value="1"/>
</dbReference>
<feature type="domain" description="Alpha-L-rhamnosidase concanavalin-like" evidence="4">
    <location>
        <begin position="330"/>
        <end position="428"/>
    </location>
</feature>
<dbReference type="PANTHER" id="PTHR33307">
    <property type="entry name" value="ALPHA-RHAMNOSIDASE (EUROFUNG)"/>
    <property type="match status" value="1"/>
</dbReference>